<dbReference type="GO" id="GO:0098552">
    <property type="term" value="C:side of membrane"/>
    <property type="evidence" value="ECO:0007669"/>
    <property type="project" value="UniProtKB-KW"/>
</dbReference>
<feature type="chain" id="PRO_5040764903" description="Copper acquisition factor BIM1-like domain-containing protein" evidence="9">
    <location>
        <begin position="19"/>
        <end position="211"/>
    </location>
</feature>
<keyword evidence="8" id="KW-1133">Transmembrane helix</keyword>
<dbReference type="Proteomes" id="UP001140562">
    <property type="component" value="Unassembled WGS sequence"/>
</dbReference>
<comment type="subcellular location">
    <subcellularLocation>
        <location evidence="1">Cell membrane</location>
        <topology evidence="1">Lipid-anchor</topology>
        <topology evidence="1">GPI-anchor</topology>
    </subcellularLocation>
</comment>
<reference evidence="11" key="1">
    <citation type="submission" date="2022-10" db="EMBL/GenBank/DDBJ databases">
        <title>Tapping the CABI collections for fungal endophytes: first genome assemblies for Collariella, Neodidymelliopsis, Ascochyta clinopodiicola, Didymella pomorum, Didymosphaeria variabile, Neocosmospora piperis and Neocucurbitaria cava.</title>
        <authorList>
            <person name="Hill R."/>
        </authorList>
    </citation>
    <scope>NUCLEOTIDE SEQUENCE</scope>
    <source>
        <strain evidence="11">IMI 360193</strain>
    </source>
</reference>
<dbReference type="PANTHER" id="PTHR34992:SF2">
    <property type="entry name" value="COPPER ACQUISITION FACTOR BIM1-LIKE DOMAIN-CONTAINING PROTEIN"/>
    <property type="match status" value="1"/>
</dbReference>
<evidence type="ECO:0000313" key="12">
    <source>
        <dbReference type="Proteomes" id="UP001140562"/>
    </source>
</evidence>
<keyword evidence="3" id="KW-0336">GPI-anchor</keyword>
<evidence type="ECO:0000256" key="4">
    <source>
        <dbReference type="ARBA" id="ARBA00022729"/>
    </source>
</evidence>
<dbReference type="Pfam" id="PF20238">
    <property type="entry name" value="BIM1-like_dom"/>
    <property type="match status" value="1"/>
</dbReference>
<dbReference type="PANTHER" id="PTHR34992">
    <property type="entry name" value="HYPHAL ANASTAMOSIS-7 PROTEIN"/>
    <property type="match status" value="1"/>
</dbReference>
<dbReference type="InterPro" id="IPR046936">
    <property type="entry name" value="BIM1-like"/>
</dbReference>
<keyword evidence="12" id="KW-1185">Reference proteome</keyword>
<keyword evidence="7" id="KW-0449">Lipoprotein</keyword>
<evidence type="ECO:0000256" key="1">
    <source>
        <dbReference type="ARBA" id="ARBA00004609"/>
    </source>
</evidence>
<evidence type="ECO:0000256" key="7">
    <source>
        <dbReference type="ARBA" id="ARBA00023288"/>
    </source>
</evidence>
<evidence type="ECO:0000256" key="8">
    <source>
        <dbReference type="SAM" id="Phobius"/>
    </source>
</evidence>
<dbReference type="InterPro" id="IPR046530">
    <property type="entry name" value="BIM1-like_dom"/>
</dbReference>
<keyword evidence="4 9" id="KW-0732">Signal</keyword>
<organism evidence="11 12">
    <name type="scientific">Didymella glomerata</name>
    <dbReference type="NCBI Taxonomy" id="749621"/>
    <lineage>
        <taxon>Eukaryota</taxon>
        <taxon>Fungi</taxon>
        <taxon>Dikarya</taxon>
        <taxon>Ascomycota</taxon>
        <taxon>Pezizomycotina</taxon>
        <taxon>Dothideomycetes</taxon>
        <taxon>Pleosporomycetidae</taxon>
        <taxon>Pleosporales</taxon>
        <taxon>Pleosporineae</taxon>
        <taxon>Didymellaceae</taxon>
        <taxon>Didymella</taxon>
    </lineage>
</organism>
<evidence type="ECO:0000259" key="10">
    <source>
        <dbReference type="Pfam" id="PF20238"/>
    </source>
</evidence>
<keyword evidence="6" id="KW-0325">Glycoprotein</keyword>
<feature type="domain" description="Copper acquisition factor BIM1-like" evidence="10">
    <location>
        <begin position="18"/>
        <end position="161"/>
    </location>
</feature>
<evidence type="ECO:0000256" key="3">
    <source>
        <dbReference type="ARBA" id="ARBA00022622"/>
    </source>
</evidence>
<dbReference type="GO" id="GO:0005886">
    <property type="term" value="C:plasma membrane"/>
    <property type="evidence" value="ECO:0007669"/>
    <property type="project" value="UniProtKB-SubCell"/>
</dbReference>
<comment type="caution">
    <text evidence="11">The sequence shown here is derived from an EMBL/GenBank/DDBJ whole genome shotgun (WGS) entry which is preliminary data.</text>
</comment>
<feature type="signal peptide" evidence="9">
    <location>
        <begin position="1"/>
        <end position="18"/>
    </location>
</feature>
<evidence type="ECO:0000256" key="9">
    <source>
        <dbReference type="SAM" id="SignalP"/>
    </source>
</evidence>
<name>A0A9W8WV14_9PLEO</name>
<proteinExistence type="predicted"/>
<keyword evidence="2" id="KW-1003">Cell membrane</keyword>
<keyword evidence="5 8" id="KW-0472">Membrane</keyword>
<dbReference type="OrthoDB" id="5333578at2759"/>
<keyword evidence="8" id="KW-0812">Transmembrane</keyword>
<feature type="transmembrane region" description="Helical" evidence="8">
    <location>
        <begin position="188"/>
        <end position="208"/>
    </location>
</feature>
<dbReference type="AlphaFoldDB" id="A0A9W8WV14"/>
<evidence type="ECO:0000256" key="5">
    <source>
        <dbReference type="ARBA" id="ARBA00023136"/>
    </source>
</evidence>
<evidence type="ECO:0000256" key="6">
    <source>
        <dbReference type="ARBA" id="ARBA00023180"/>
    </source>
</evidence>
<protein>
    <recommendedName>
        <fullName evidence="10">Copper acquisition factor BIM1-like domain-containing protein</fullName>
    </recommendedName>
</protein>
<accession>A0A9W8WV14</accession>
<gene>
    <name evidence="11" type="ORF">N0V87_007352</name>
</gene>
<sequence>MLASSILAISALAGSATAHYKLLAPAWRGDSFEEPASQYIFPCANVNETTDIANRTQWPLTGGSVSINGSHSSAITYVNLGLGTNVTNFNISLVENLNQTAAGVLCLKETGRANLEKGLKAAGYSGFEDQRLNGLEASCADIVFNSTAQLLADDQCVNGTGVGAQFVGNLQSSTTNSTSAATPSPSSGAGIILTPMAGTGLLAGLLAWGMM</sequence>
<evidence type="ECO:0000256" key="2">
    <source>
        <dbReference type="ARBA" id="ARBA00022475"/>
    </source>
</evidence>
<dbReference type="EMBL" id="JAPEUV010000088">
    <property type="protein sequence ID" value="KAJ4333784.1"/>
    <property type="molecule type" value="Genomic_DNA"/>
</dbReference>
<evidence type="ECO:0000313" key="11">
    <source>
        <dbReference type="EMBL" id="KAJ4333784.1"/>
    </source>
</evidence>